<evidence type="ECO:0000313" key="3">
    <source>
        <dbReference type="Proteomes" id="UP001218034"/>
    </source>
</evidence>
<dbReference type="EMBL" id="CP104395">
    <property type="protein sequence ID" value="WEL19481.1"/>
    <property type="molecule type" value="Genomic_DNA"/>
</dbReference>
<name>A0ABY8CJH2_9ARCH</name>
<gene>
    <name evidence="2" type="ORF">SVXNc_0460</name>
</gene>
<feature type="compositionally biased region" description="Low complexity" evidence="1">
    <location>
        <begin position="116"/>
        <end position="129"/>
    </location>
</feature>
<feature type="region of interest" description="Disordered" evidence="1">
    <location>
        <begin position="106"/>
        <end position="190"/>
    </location>
</feature>
<proteinExistence type="predicted"/>
<keyword evidence="3" id="KW-1185">Reference proteome</keyword>
<dbReference type="GeneID" id="90589897"/>
<protein>
    <recommendedName>
        <fullName evidence="4">AMIN domain-containing protein</fullName>
    </recommendedName>
</protein>
<feature type="compositionally biased region" description="Basic and acidic residues" evidence="1">
    <location>
        <begin position="152"/>
        <end position="164"/>
    </location>
</feature>
<dbReference type="RefSeq" id="WP_347722351.1">
    <property type="nucleotide sequence ID" value="NZ_CP104395.1"/>
</dbReference>
<sequence length="232" mass="24430">MSLALIPVCSAVSIEPANISLELRSGSDYRIPLKVESAATGSENVTLGLKVDAAETDTEGIDIRLSEKQIRDLRGKDRIYLLINTSFGLKPDRFNISVLTDSRVSESSVQEANVQSEGSGSSSGSETTGGRTGGGLPGLLAESFGGSTGADWDSRERSENRTETDNDTTGIEISNSSKLRKGGGGSSPSDRRVGAFAEYVDGDIIVLLAGLAALVTILFSKNTFSRIYSVLS</sequence>
<evidence type="ECO:0000313" key="2">
    <source>
        <dbReference type="EMBL" id="WEL19481.1"/>
    </source>
</evidence>
<organism evidence="2 3">
    <name type="scientific">Candidatus Nanohalococcus occultus</name>
    <dbReference type="NCBI Taxonomy" id="2978047"/>
    <lineage>
        <taxon>Archaea</taxon>
        <taxon>Candidatus Nanohalarchaeota</taxon>
        <taxon>Candidatus Nanohalarchaeota incertae sedis</taxon>
        <taxon>Candidatus Nanohalococcus</taxon>
    </lineage>
</organism>
<evidence type="ECO:0008006" key="4">
    <source>
        <dbReference type="Google" id="ProtNLM"/>
    </source>
</evidence>
<evidence type="ECO:0000256" key="1">
    <source>
        <dbReference type="SAM" id="MobiDB-lite"/>
    </source>
</evidence>
<accession>A0ABY8CJH2</accession>
<feature type="compositionally biased region" description="Polar residues" evidence="1">
    <location>
        <begin position="106"/>
        <end position="115"/>
    </location>
</feature>
<reference evidence="2 3" key="1">
    <citation type="submission" date="2022-09" db="EMBL/GenBank/DDBJ databases">
        <title>Xylan utilization by haloarchaea-nanohaloarchaea associations.</title>
        <authorList>
            <person name="Yakimov M."/>
        </authorList>
    </citation>
    <scope>NUCLEOTIDE SEQUENCE [LARGE SCALE GENOMIC DNA]</scope>
    <source>
        <strain evidence="2 3">SVXNc</strain>
    </source>
</reference>
<dbReference type="Proteomes" id="UP001218034">
    <property type="component" value="Chromosome"/>
</dbReference>